<dbReference type="EMBL" id="JACXVP010000011">
    <property type="protein sequence ID" value="KAG5575640.1"/>
    <property type="molecule type" value="Genomic_DNA"/>
</dbReference>
<dbReference type="AlphaFoldDB" id="A0A9J5WKT3"/>
<dbReference type="OrthoDB" id="1830230at2759"/>
<protein>
    <submittedName>
        <fullName evidence="1">Uncharacterized protein</fullName>
    </submittedName>
</protein>
<comment type="caution">
    <text evidence="1">The sequence shown here is derived from an EMBL/GenBank/DDBJ whole genome shotgun (WGS) entry which is preliminary data.</text>
</comment>
<proteinExistence type="predicted"/>
<organism evidence="1 2">
    <name type="scientific">Solanum commersonii</name>
    <name type="common">Commerson's wild potato</name>
    <name type="synonym">Commerson's nightshade</name>
    <dbReference type="NCBI Taxonomy" id="4109"/>
    <lineage>
        <taxon>Eukaryota</taxon>
        <taxon>Viridiplantae</taxon>
        <taxon>Streptophyta</taxon>
        <taxon>Embryophyta</taxon>
        <taxon>Tracheophyta</taxon>
        <taxon>Spermatophyta</taxon>
        <taxon>Magnoliopsida</taxon>
        <taxon>eudicotyledons</taxon>
        <taxon>Gunneridae</taxon>
        <taxon>Pentapetalae</taxon>
        <taxon>asterids</taxon>
        <taxon>lamiids</taxon>
        <taxon>Solanales</taxon>
        <taxon>Solanaceae</taxon>
        <taxon>Solanoideae</taxon>
        <taxon>Solaneae</taxon>
        <taxon>Solanum</taxon>
    </lineage>
</organism>
<name>A0A9J5WKT3_SOLCO</name>
<gene>
    <name evidence="1" type="ORF">H5410_055774</name>
</gene>
<dbReference type="Proteomes" id="UP000824120">
    <property type="component" value="Chromosome 11"/>
</dbReference>
<evidence type="ECO:0000313" key="1">
    <source>
        <dbReference type="EMBL" id="KAG5575640.1"/>
    </source>
</evidence>
<accession>A0A9J5WKT3</accession>
<evidence type="ECO:0000313" key="2">
    <source>
        <dbReference type="Proteomes" id="UP000824120"/>
    </source>
</evidence>
<keyword evidence="2" id="KW-1185">Reference proteome</keyword>
<reference evidence="1 2" key="1">
    <citation type="submission" date="2020-09" db="EMBL/GenBank/DDBJ databases">
        <title>De no assembly of potato wild relative species, Solanum commersonii.</title>
        <authorList>
            <person name="Cho K."/>
        </authorList>
    </citation>
    <scope>NUCLEOTIDE SEQUENCE [LARGE SCALE GENOMIC DNA]</scope>
    <source>
        <strain evidence="1">LZ3.2</strain>
        <tissue evidence="1">Leaf</tissue>
    </source>
</reference>
<sequence>MSPPVDKRLLSTGLGRAGKPLTWAGEGLGSLFFRTLVRNKARRPPAGFEMDQVGHPFHDVGGISAFLFSSMVGNMHHGVYGRKPICSNSNCSLDH</sequence>